<keyword evidence="1" id="KW-0472">Membrane</keyword>
<name>A0A100VZ49_9MYCO</name>
<reference evidence="4" key="1">
    <citation type="journal article" date="2016" name="Genome Announc.">
        <title>Draft Genome Sequences of Five Rapidly Growing Mycobacterium Species, M. thermoresistibile, M. fortuitum subsp. acetamidolyticum, M. canariasense, M. brisbanense, and M. novocastrense.</title>
        <authorList>
            <person name="Katahira K."/>
            <person name="Ogura Y."/>
            <person name="Gotoh Y."/>
            <person name="Hayashi T."/>
        </authorList>
    </citation>
    <scope>NUCLEOTIDE SEQUENCE [LARGE SCALE GENOMIC DNA]</scope>
    <source>
        <strain evidence="4">JCM15654</strain>
    </source>
</reference>
<dbReference type="STRING" id="146020.RMCB_2753"/>
<dbReference type="RefSeq" id="WP_062829204.1">
    <property type="nucleotide sequence ID" value="NZ_BCSX01000024.1"/>
</dbReference>
<dbReference type="InterPro" id="IPR046704">
    <property type="entry name" value="DUF6777"/>
</dbReference>
<evidence type="ECO:0000256" key="1">
    <source>
        <dbReference type="SAM" id="Phobius"/>
    </source>
</evidence>
<gene>
    <name evidence="3" type="ORF">RMCB_2753</name>
</gene>
<proteinExistence type="predicted"/>
<protein>
    <recommendedName>
        <fullName evidence="2">DUF6777 domain-containing protein</fullName>
    </recommendedName>
</protein>
<evidence type="ECO:0000313" key="3">
    <source>
        <dbReference type="EMBL" id="GAS88657.1"/>
    </source>
</evidence>
<organism evidence="3 4">
    <name type="scientific">Mycolicibacterium brisbanense</name>
    <dbReference type="NCBI Taxonomy" id="146020"/>
    <lineage>
        <taxon>Bacteria</taxon>
        <taxon>Bacillati</taxon>
        <taxon>Actinomycetota</taxon>
        <taxon>Actinomycetes</taxon>
        <taxon>Mycobacteriales</taxon>
        <taxon>Mycobacteriaceae</taxon>
        <taxon>Mycolicibacterium</taxon>
    </lineage>
</organism>
<feature type="transmembrane region" description="Helical" evidence="1">
    <location>
        <begin position="20"/>
        <end position="44"/>
    </location>
</feature>
<accession>A0A100VZ49</accession>
<keyword evidence="1" id="KW-1133">Transmembrane helix</keyword>
<feature type="domain" description="DUF6777" evidence="2">
    <location>
        <begin position="106"/>
        <end position="272"/>
    </location>
</feature>
<dbReference type="Pfam" id="PF20568">
    <property type="entry name" value="DUF6777"/>
    <property type="match status" value="1"/>
</dbReference>
<dbReference type="AlphaFoldDB" id="A0A100VZ49"/>
<sequence length="300" mass="31257">MTDRWVDPNQPSPISPRAPVILAVSAVALTLVVVATLVAVLVFASERNSPHPTAGDVALIKRNAPVDAPFTRSILVVPVAISDQAEQKSTALLQQLPVRADRGVRPVSGRQNDLYGTTGQTSPCDVVTLANYLDADAAAAQAWGLALGLNPQQIPYYLNTLTAVVLMGDTWVTTHELSDGAAHSAQAVLQAGTGVLVDPLGVPRVHCVSGAPLTPPANKNLTDYRLNGDKWDEFAPQTVLAINYAAADGPAADGDFTLIDVTSGQEVTRKSGGTINLGTTTVPLPDPAVMNIPPSPSMPG</sequence>
<keyword evidence="4" id="KW-1185">Reference proteome</keyword>
<comment type="caution">
    <text evidence="3">The sequence shown here is derived from an EMBL/GenBank/DDBJ whole genome shotgun (WGS) entry which is preliminary data.</text>
</comment>
<evidence type="ECO:0000313" key="4">
    <source>
        <dbReference type="Proteomes" id="UP000069620"/>
    </source>
</evidence>
<reference evidence="4" key="2">
    <citation type="submission" date="2016-02" db="EMBL/GenBank/DDBJ databases">
        <title>Draft genome sequence of five rapidly growing Mycobacterium species.</title>
        <authorList>
            <person name="Katahira K."/>
            <person name="Gotou Y."/>
            <person name="Iida K."/>
            <person name="Ogura Y."/>
            <person name="Hayashi T."/>
        </authorList>
    </citation>
    <scope>NUCLEOTIDE SEQUENCE [LARGE SCALE GENOMIC DNA]</scope>
    <source>
        <strain evidence="4">JCM15654</strain>
    </source>
</reference>
<dbReference type="OrthoDB" id="4655582at2"/>
<evidence type="ECO:0000259" key="2">
    <source>
        <dbReference type="Pfam" id="PF20568"/>
    </source>
</evidence>
<dbReference type="EMBL" id="BCSX01000024">
    <property type="protein sequence ID" value="GAS88657.1"/>
    <property type="molecule type" value="Genomic_DNA"/>
</dbReference>
<dbReference type="Proteomes" id="UP000069620">
    <property type="component" value="Unassembled WGS sequence"/>
</dbReference>
<keyword evidence="1" id="KW-0812">Transmembrane</keyword>